<dbReference type="AlphaFoldDB" id="A0A4Y9R5P8"/>
<keyword evidence="3" id="KW-1185">Reference proteome</keyword>
<comment type="caution">
    <text evidence="2">The sequence shown here is derived from an EMBL/GenBank/DDBJ whole genome shotgun (WGS) entry which is preliminary data.</text>
</comment>
<organism evidence="2 3">
    <name type="scientific">Orlajensenia leifsoniae</name>
    <dbReference type="NCBI Taxonomy" id="2561933"/>
    <lineage>
        <taxon>Bacteria</taxon>
        <taxon>Bacillati</taxon>
        <taxon>Actinomycetota</taxon>
        <taxon>Actinomycetes</taxon>
        <taxon>Micrococcales</taxon>
        <taxon>Microbacteriaceae</taxon>
        <taxon>Orlajensenia</taxon>
    </lineage>
</organism>
<dbReference type="RefSeq" id="WP_135118837.1">
    <property type="nucleotide sequence ID" value="NZ_SPQZ01000001.1"/>
</dbReference>
<accession>A0A4Y9R5P8</accession>
<keyword evidence="1" id="KW-0812">Transmembrane</keyword>
<evidence type="ECO:0008006" key="4">
    <source>
        <dbReference type="Google" id="ProtNLM"/>
    </source>
</evidence>
<evidence type="ECO:0000256" key="1">
    <source>
        <dbReference type="SAM" id="Phobius"/>
    </source>
</evidence>
<protein>
    <recommendedName>
        <fullName evidence="4">Multidrug ABC transporter ATPase</fullName>
    </recommendedName>
</protein>
<keyword evidence="1" id="KW-1133">Transmembrane helix</keyword>
<proteinExistence type="predicted"/>
<dbReference type="EMBL" id="SPQZ01000001">
    <property type="protein sequence ID" value="TFV99944.1"/>
    <property type="molecule type" value="Genomic_DNA"/>
</dbReference>
<dbReference type="Proteomes" id="UP000298127">
    <property type="component" value="Unassembled WGS sequence"/>
</dbReference>
<sequence length="88" mass="9092">MTSEPTTPGKHRLERSLAAMAGTTVGLAVLAIIALLIGSAAGLDLSGGFWVVVLVIPLIALPIGLLLIIAFIIVSGVRRSRESSSRQS</sequence>
<reference evidence="2 3" key="1">
    <citation type="journal article" date="2018" name="J. Microbiol.">
        <title>Leifsonia flava sp. nov., a novel actinobacterium isolated from the rhizosphere of Aquilegia viridiflora.</title>
        <authorList>
            <person name="Cai Y."/>
            <person name="Tao W.Z."/>
            <person name="Ma Y.J."/>
            <person name="Cheng J."/>
            <person name="Zhang M.Y."/>
            <person name="Zhang Y.X."/>
        </authorList>
    </citation>
    <scope>NUCLEOTIDE SEQUENCE [LARGE SCALE GENOMIC DNA]</scope>
    <source>
        <strain evidence="2 3">SYP-B2174</strain>
    </source>
</reference>
<keyword evidence="1" id="KW-0472">Membrane</keyword>
<evidence type="ECO:0000313" key="3">
    <source>
        <dbReference type="Proteomes" id="UP000298127"/>
    </source>
</evidence>
<name>A0A4Y9R5P8_9MICO</name>
<feature type="transmembrane region" description="Helical" evidence="1">
    <location>
        <begin position="17"/>
        <end position="37"/>
    </location>
</feature>
<evidence type="ECO:0000313" key="2">
    <source>
        <dbReference type="EMBL" id="TFV99944.1"/>
    </source>
</evidence>
<gene>
    <name evidence="2" type="ORF">E4M00_01735</name>
</gene>
<feature type="transmembrane region" description="Helical" evidence="1">
    <location>
        <begin position="49"/>
        <end position="77"/>
    </location>
</feature>